<dbReference type="EMBL" id="BQNB010021353">
    <property type="protein sequence ID" value="GJU05498.1"/>
    <property type="molecule type" value="Genomic_DNA"/>
</dbReference>
<organism evidence="1 2">
    <name type="scientific">Tanacetum coccineum</name>
    <dbReference type="NCBI Taxonomy" id="301880"/>
    <lineage>
        <taxon>Eukaryota</taxon>
        <taxon>Viridiplantae</taxon>
        <taxon>Streptophyta</taxon>
        <taxon>Embryophyta</taxon>
        <taxon>Tracheophyta</taxon>
        <taxon>Spermatophyta</taxon>
        <taxon>Magnoliopsida</taxon>
        <taxon>eudicotyledons</taxon>
        <taxon>Gunneridae</taxon>
        <taxon>Pentapetalae</taxon>
        <taxon>asterids</taxon>
        <taxon>campanulids</taxon>
        <taxon>Asterales</taxon>
        <taxon>Asteraceae</taxon>
        <taxon>Asteroideae</taxon>
        <taxon>Anthemideae</taxon>
        <taxon>Anthemidinae</taxon>
        <taxon>Tanacetum</taxon>
    </lineage>
</organism>
<comment type="caution">
    <text evidence="1">The sequence shown here is derived from an EMBL/GenBank/DDBJ whole genome shotgun (WGS) entry which is preliminary data.</text>
</comment>
<proteinExistence type="predicted"/>
<evidence type="ECO:0000313" key="2">
    <source>
        <dbReference type="Proteomes" id="UP001151760"/>
    </source>
</evidence>
<evidence type="ECO:0000313" key="1">
    <source>
        <dbReference type="EMBL" id="GJU05498.1"/>
    </source>
</evidence>
<protein>
    <submittedName>
        <fullName evidence="1">Uncharacterized protein</fullName>
    </submittedName>
</protein>
<name>A0ABQ5IZ38_9ASTR</name>
<accession>A0ABQ5IZ38</accession>
<reference evidence="1" key="2">
    <citation type="submission" date="2022-01" db="EMBL/GenBank/DDBJ databases">
        <authorList>
            <person name="Yamashiro T."/>
            <person name="Shiraishi A."/>
            <person name="Satake H."/>
            <person name="Nakayama K."/>
        </authorList>
    </citation>
    <scope>NUCLEOTIDE SEQUENCE</scope>
</reference>
<keyword evidence="2" id="KW-1185">Reference proteome</keyword>
<gene>
    <name evidence="1" type="ORF">Tco_1121928</name>
</gene>
<reference evidence="1" key="1">
    <citation type="journal article" date="2022" name="Int. J. Mol. Sci.">
        <title>Draft Genome of Tanacetum Coccineum: Genomic Comparison of Closely Related Tanacetum-Family Plants.</title>
        <authorList>
            <person name="Yamashiro T."/>
            <person name="Shiraishi A."/>
            <person name="Nakayama K."/>
            <person name="Satake H."/>
        </authorList>
    </citation>
    <scope>NUCLEOTIDE SEQUENCE</scope>
</reference>
<dbReference type="Proteomes" id="UP001151760">
    <property type="component" value="Unassembled WGS sequence"/>
</dbReference>
<sequence>MIQLSVGNGLVGCGIAKVGTFVAGKGGKRYVYLSTYQEVYKFSDGTLVKIQENLIEMLSKNKLGSGNKRLNGRDWTDYDVRSSREMLKKIDEILRHREQAFDQIRSLRIFYWRKT</sequence>